<keyword evidence="3" id="KW-0536">Nodulation</keyword>
<dbReference type="PROSITE" id="PS50893">
    <property type="entry name" value="ABC_TRANSPORTER_2"/>
    <property type="match status" value="1"/>
</dbReference>
<dbReference type="EMBL" id="FQYO01000003">
    <property type="protein sequence ID" value="SHI84104.1"/>
    <property type="molecule type" value="Genomic_DNA"/>
</dbReference>
<protein>
    <submittedName>
        <fullName evidence="7">ABC-2 type transport system ATP-binding protein</fullName>
    </submittedName>
</protein>
<dbReference type="InterPro" id="IPR017871">
    <property type="entry name" value="ABC_transporter-like_CS"/>
</dbReference>
<feature type="domain" description="ABC transporter" evidence="6">
    <location>
        <begin position="6"/>
        <end position="240"/>
    </location>
</feature>
<dbReference type="PROSITE" id="PS00211">
    <property type="entry name" value="ABC_TRANSPORTER_1"/>
    <property type="match status" value="1"/>
</dbReference>
<dbReference type="GO" id="GO:0016887">
    <property type="term" value="F:ATP hydrolysis activity"/>
    <property type="evidence" value="ECO:0007669"/>
    <property type="project" value="InterPro"/>
</dbReference>
<proteinExistence type="inferred from homology"/>
<accession>A0A1M6EF60</accession>
<dbReference type="GO" id="GO:0005524">
    <property type="term" value="F:ATP binding"/>
    <property type="evidence" value="ECO:0007669"/>
    <property type="project" value="UniProtKB-KW"/>
</dbReference>
<dbReference type="Pfam" id="PF00005">
    <property type="entry name" value="ABC_tran"/>
    <property type="match status" value="1"/>
</dbReference>
<dbReference type="AlphaFoldDB" id="A0A1M6EF60"/>
<gene>
    <name evidence="7" type="ORF">SAMN05444417_1971</name>
</gene>
<keyword evidence="5 7" id="KW-0067">ATP-binding</keyword>
<evidence type="ECO:0000256" key="1">
    <source>
        <dbReference type="ARBA" id="ARBA00005417"/>
    </source>
</evidence>
<evidence type="ECO:0000313" key="7">
    <source>
        <dbReference type="EMBL" id="SHI84104.1"/>
    </source>
</evidence>
<dbReference type="RefSeq" id="WP_073329292.1">
    <property type="nucleotide sequence ID" value="NZ_FQYO01000003.1"/>
</dbReference>
<name>A0A1M6EF60_9RHOB</name>
<dbReference type="InterPro" id="IPR027417">
    <property type="entry name" value="P-loop_NTPase"/>
</dbReference>
<dbReference type="OrthoDB" id="9778547at2"/>
<reference evidence="7 8" key="1">
    <citation type="submission" date="2016-11" db="EMBL/GenBank/DDBJ databases">
        <authorList>
            <person name="Jaros S."/>
            <person name="Januszkiewicz K."/>
            <person name="Wedrychowicz H."/>
        </authorList>
    </citation>
    <scope>NUCLEOTIDE SEQUENCE [LARGE SCALE GENOMIC DNA]</scope>
    <source>
        <strain evidence="7 8">DSM 100565</strain>
    </source>
</reference>
<evidence type="ECO:0000313" key="8">
    <source>
        <dbReference type="Proteomes" id="UP000184292"/>
    </source>
</evidence>
<organism evidence="7 8">
    <name type="scientific">Wenxinia saemankumensis</name>
    <dbReference type="NCBI Taxonomy" id="1447782"/>
    <lineage>
        <taxon>Bacteria</taxon>
        <taxon>Pseudomonadati</taxon>
        <taxon>Pseudomonadota</taxon>
        <taxon>Alphaproteobacteria</taxon>
        <taxon>Rhodobacterales</taxon>
        <taxon>Roseobacteraceae</taxon>
        <taxon>Wenxinia</taxon>
    </lineage>
</organism>
<dbReference type="InterPro" id="IPR050763">
    <property type="entry name" value="ABC_transporter_ATP-binding"/>
</dbReference>
<evidence type="ECO:0000256" key="2">
    <source>
        <dbReference type="ARBA" id="ARBA00022448"/>
    </source>
</evidence>
<keyword evidence="4" id="KW-0547">Nucleotide-binding</keyword>
<dbReference type="InterPro" id="IPR003439">
    <property type="entry name" value="ABC_transporter-like_ATP-bd"/>
</dbReference>
<keyword evidence="8" id="KW-1185">Reference proteome</keyword>
<comment type="similarity">
    <text evidence="1">Belongs to the ABC transporter superfamily.</text>
</comment>
<sequence>MTENAIKITGLRKTYAATGRSEAKEALKGIDLEVRRGSIFGLLGPNGAGKSTLINILAGLVVKSAGSVRIWGFDQDVNPRQSRAAIGIMPQEPNLDPFFTPRGSLEVQAGLYGVPKGRRRTEEILDLIGLADKAEAYARSLSGGMRRRLLLGKALVHSPPILVLDEPTAGVDIELRQQLWQNVRMLNRQGMTIILTTHYLEEAEEMCDEIAIVNHGEIVARDTTANLLGQVTGKTLVVRPREPTPPPAGLPPTIRCDAREGGTLAFSFDSRRATAGQVLDAIREAGVTIEDVRTEEADLEDVFLSITSEKSAA</sequence>
<dbReference type="InterPro" id="IPR003593">
    <property type="entry name" value="AAA+_ATPase"/>
</dbReference>
<dbReference type="PANTHER" id="PTHR42711:SF5">
    <property type="entry name" value="ABC TRANSPORTER ATP-BINDING PROTEIN NATA"/>
    <property type="match status" value="1"/>
</dbReference>
<dbReference type="PANTHER" id="PTHR42711">
    <property type="entry name" value="ABC TRANSPORTER ATP-BINDING PROTEIN"/>
    <property type="match status" value="1"/>
</dbReference>
<evidence type="ECO:0000259" key="6">
    <source>
        <dbReference type="PROSITE" id="PS50893"/>
    </source>
</evidence>
<dbReference type="SMART" id="SM00382">
    <property type="entry name" value="AAA"/>
    <property type="match status" value="1"/>
</dbReference>
<dbReference type="STRING" id="1447782.SAMN05444417_1971"/>
<dbReference type="Gene3D" id="3.40.50.300">
    <property type="entry name" value="P-loop containing nucleotide triphosphate hydrolases"/>
    <property type="match status" value="1"/>
</dbReference>
<dbReference type="SUPFAM" id="SSF52540">
    <property type="entry name" value="P-loop containing nucleoside triphosphate hydrolases"/>
    <property type="match status" value="1"/>
</dbReference>
<keyword evidence="2" id="KW-0813">Transport</keyword>
<evidence type="ECO:0000256" key="4">
    <source>
        <dbReference type="ARBA" id="ARBA00022741"/>
    </source>
</evidence>
<dbReference type="Proteomes" id="UP000184292">
    <property type="component" value="Unassembled WGS sequence"/>
</dbReference>
<evidence type="ECO:0000256" key="3">
    <source>
        <dbReference type="ARBA" id="ARBA00022458"/>
    </source>
</evidence>
<evidence type="ECO:0000256" key="5">
    <source>
        <dbReference type="ARBA" id="ARBA00022840"/>
    </source>
</evidence>